<keyword evidence="1" id="KW-0805">Transcription regulation</keyword>
<dbReference type="GO" id="GO:0005829">
    <property type="term" value="C:cytosol"/>
    <property type="evidence" value="ECO:0007669"/>
    <property type="project" value="TreeGrafter"/>
</dbReference>
<evidence type="ECO:0000313" key="5">
    <source>
        <dbReference type="EMBL" id="CAI8047764.1"/>
    </source>
</evidence>
<dbReference type="Proteomes" id="UP001174909">
    <property type="component" value="Unassembled WGS sequence"/>
</dbReference>
<dbReference type="EMBL" id="CASHTH010003677">
    <property type="protein sequence ID" value="CAI8047764.1"/>
    <property type="molecule type" value="Genomic_DNA"/>
</dbReference>
<dbReference type="PANTHER" id="PTHR46797:SF23">
    <property type="entry name" value="HTH-TYPE TRANSCRIPTIONAL REGULATOR SUTR"/>
    <property type="match status" value="1"/>
</dbReference>
<evidence type="ECO:0000256" key="1">
    <source>
        <dbReference type="ARBA" id="ARBA00023015"/>
    </source>
</evidence>
<dbReference type="PANTHER" id="PTHR46797">
    <property type="entry name" value="HTH-TYPE TRANSCRIPTIONAL REGULATOR"/>
    <property type="match status" value="1"/>
</dbReference>
<dbReference type="SUPFAM" id="SSF47413">
    <property type="entry name" value="lambda repressor-like DNA-binding domains"/>
    <property type="match status" value="1"/>
</dbReference>
<dbReference type="CDD" id="cd00093">
    <property type="entry name" value="HTH_XRE"/>
    <property type="match status" value="1"/>
</dbReference>
<feature type="domain" description="HTH cro/C1-type" evidence="4">
    <location>
        <begin position="14"/>
        <end position="68"/>
    </location>
</feature>
<keyword evidence="6" id="KW-1185">Reference proteome</keyword>
<dbReference type="SMART" id="SM00530">
    <property type="entry name" value="HTH_XRE"/>
    <property type="match status" value="1"/>
</dbReference>
<organism evidence="5 6">
    <name type="scientific">Geodia barretti</name>
    <name type="common">Barrett's horny sponge</name>
    <dbReference type="NCBI Taxonomy" id="519541"/>
    <lineage>
        <taxon>Eukaryota</taxon>
        <taxon>Metazoa</taxon>
        <taxon>Porifera</taxon>
        <taxon>Demospongiae</taxon>
        <taxon>Heteroscleromorpha</taxon>
        <taxon>Tetractinellida</taxon>
        <taxon>Astrophorina</taxon>
        <taxon>Geodiidae</taxon>
        <taxon>Geodia</taxon>
    </lineage>
</organism>
<name>A0AA35THF9_GEOBA</name>
<accession>A0AA35THF9</accession>
<dbReference type="Gene3D" id="1.10.260.40">
    <property type="entry name" value="lambda repressor-like DNA-binding domains"/>
    <property type="match status" value="1"/>
</dbReference>
<proteinExistence type="predicted"/>
<dbReference type="PROSITE" id="PS50943">
    <property type="entry name" value="HTH_CROC1"/>
    <property type="match status" value="1"/>
</dbReference>
<evidence type="ECO:0000313" key="6">
    <source>
        <dbReference type="Proteomes" id="UP001174909"/>
    </source>
</evidence>
<dbReference type="InterPro" id="IPR001387">
    <property type="entry name" value="Cro/C1-type_HTH"/>
</dbReference>
<evidence type="ECO:0000256" key="3">
    <source>
        <dbReference type="ARBA" id="ARBA00023163"/>
    </source>
</evidence>
<keyword evidence="3" id="KW-0804">Transcription</keyword>
<gene>
    <name evidence="5" type="ORF">GBAR_LOCUS26429</name>
</gene>
<evidence type="ECO:0000259" key="4">
    <source>
        <dbReference type="PROSITE" id="PS50943"/>
    </source>
</evidence>
<dbReference type="AlphaFoldDB" id="A0AA35THF9"/>
<dbReference type="InterPro" id="IPR010982">
    <property type="entry name" value="Lambda_DNA-bd_dom_sf"/>
</dbReference>
<evidence type="ECO:0000256" key="2">
    <source>
        <dbReference type="ARBA" id="ARBA00023125"/>
    </source>
</evidence>
<reference evidence="5" key="1">
    <citation type="submission" date="2023-03" db="EMBL/GenBank/DDBJ databases">
        <authorList>
            <person name="Steffen K."/>
            <person name="Cardenas P."/>
        </authorList>
    </citation>
    <scope>NUCLEOTIDE SEQUENCE</scope>
</reference>
<dbReference type="InterPro" id="IPR050807">
    <property type="entry name" value="TransReg_Diox_bact_type"/>
</dbReference>
<sequence>MSDDSILKKFGERVRQLRKARGFSQQSFAATCGLDRTYIGGIERGERNVALRNMEAIAKSLGLSVSELTTGL</sequence>
<keyword evidence="2" id="KW-0238">DNA-binding</keyword>
<dbReference type="GO" id="GO:0003677">
    <property type="term" value="F:DNA binding"/>
    <property type="evidence" value="ECO:0007669"/>
    <property type="project" value="UniProtKB-KW"/>
</dbReference>
<protein>
    <submittedName>
        <fullName evidence="5">Regulatory protein MunI</fullName>
    </submittedName>
</protein>
<dbReference type="Pfam" id="PF01381">
    <property type="entry name" value="HTH_3"/>
    <property type="match status" value="1"/>
</dbReference>
<dbReference type="GO" id="GO:0003700">
    <property type="term" value="F:DNA-binding transcription factor activity"/>
    <property type="evidence" value="ECO:0007669"/>
    <property type="project" value="TreeGrafter"/>
</dbReference>
<comment type="caution">
    <text evidence="5">The sequence shown here is derived from an EMBL/GenBank/DDBJ whole genome shotgun (WGS) entry which is preliminary data.</text>
</comment>